<sequence>MSSLAEQPHPLVDDREKLIEVVLDGGPAGLPAELRTHRIPAGQEKVKVSYCGGYEHFERPEAETPAGPVTYYWTGRTRVAE</sequence>
<evidence type="ECO:0000313" key="1">
    <source>
        <dbReference type="EMBL" id="TDO33192.1"/>
    </source>
</evidence>
<dbReference type="Pfam" id="PF19450">
    <property type="entry name" value="DUF5988"/>
    <property type="match status" value="1"/>
</dbReference>
<comment type="caution">
    <text evidence="1">The sequence shown here is derived from an EMBL/GenBank/DDBJ whole genome shotgun (WGS) entry which is preliminary data.</text>
</comment>
<name>A0A4R6JCA9_9ACTN</name>
<organism evidence="1 2">
    <name type="scientific">Paractinoplanes brasiliensis</name>
    <dbReference type="NCBI Taxonomy" id="52695"/>
    <lineage>
        <taxon>Bacteria</taxon>
        <taxon>Bacillati</taxon>
        <taxon>Actinomycetota</taxon>
        <taxon>Actinomycetes</taxon>
        <taxon>Micromonosporales</taxon>
        <taxon>Micromonosporaceae</taxon>
        <taxon>Paractinoplanes</taxon>
    </lineage>
</organism>
<dbReference type="AlphaFoldDB" id="A0A4R6JCA9"/>
<protein>
    <submittedName>
        <fullName evidence="1">Uncharacterized protein</fullName>
    </submittedName>
</protein>
<dbReference type="InterPro" id="IPR046030">
    <property type="entry name" value="DUF5988"/>
</dbReference>
<dbReference type="EMBL" id="SNWR01000002">
    <property type="protein sequence ID" value="TDO33192.1"/>
    <property type="molecule type" value="Genomic_DNA"/>
</dbReference>
<evidence type="ECO:0000313" key="2">
    <source>
        <dbReference type="Proteomes" id="UP000294901"/>
    </source>
</evidence>
<keyword evidence="2" id="KW-1185">Reference proteome</keyword>
<dbReference type="RefSeq" id="WP_133879067.1">
    <property type="nucleotide sequence ID" value="NZ_BOMD01000117.1"/>
</dbReference>
<gene>
    <name evidence="1" type="ORF">C8E87_8679</name>
</gene>
<accession>A0A4R6JCA9</accession>
<dbReference type="Proteomes" id="UP000294901">
    <property type="component" value="Unassembled WGS sequence"/>
</dbReference>
<reference evidence="1 2" key="1">
    <citation type="submission" date="2019-03" db="EMBL/GenBank/DDBJ databases">
        <title>Sequencing the genomes of 1000 actinobacteria strains.</title>
        <authorList>
            <person name="Klenk H.-P."/>
        </authorList>
    </citation>
    <scope>NUCLEOTIDE SEQUENCE [LARGE SCALE GENOMIC DNA]</scope>
    <source>
        <strain evidence="1 2">DSM 43805</strain>
    </source>
</reference>
<dbReference type="OrthoDB" id="3402203at2"/>
<proteinExistence type="predicted"/>